<dbReference type="EMBL" id="FIGJ01000006">
    <property type="protein sequence ID" value="CYU48049.1"/>
    <property type="molecule type" value="Genomic_DNA"/>
</dbReference>
<dbReference type="GO" id="GO:0004553">
    <property type="term" value="F:hydrolase activity, hydrolyzing O-glycosyl compounds"/>
    <property type="evidence" value="ECO:0007669"/>
    <property type="project" value="InterPro"/>
</dbReference>
<dbReference type="AlphaFoldDB" id="A0A0Z8DQH6"/>
<dbReference type="GO" id="GO:0030246">
    <property type="term" value="F:carbohydrate binding"/>
    <property type="evidence" value="ECO:0007669"/>
    <property type="project" value="InterPro"/>
</dbReference>
<reference evidence="2 3" key="1">
    <citation type="submission" date="2016-02" db="EMBL/GenBank/DDBJ databases">
        <authorList>
            <consortium name="Pathogen Informatics"/>
        </authorList>
    </citation>
    <scope>NUCLEOTIDE SEQUENCE [LARGE SCALE GENOMIC DNA]</scope>
    <source>
        <strain evidence="2 3">LSS32</strain>
    </source>
</reference>
<dbReference type="InterPro" id="IPR003610">
    <property type="entry name" value="CBM5/12"/>
</dbReference>
<dbReference type="GO" id="GO:0005975">
    <property type="term" value="P:carbohydrate metabolic process"/>
    <property type="evidence" value="ECO:0007669"/>
    <property type="project" value="InterPro"/>
</dbReference>
<dbReference type="Proteomes" id="UP000072618">
    <property type="component" value="Unassembled WGS sequence"/>
</dbReference>
<evidence type="ECO:0000313" key="2">
    <source>
        <dbReference type="EMBL" id="CYU48049.1"/>
    </source>
</evidence>
<dbReference type="Gene3D" id="2.10.10.20">
    <property type="entry name" value="Carbohydrate-binding module superfamily 5/12"/>
    <property type="match status" value="1"/>
</dbReference>
<dbReference type="SMART" id="SM00495">
    <property type="entry name" value="ChtBD3"/>
    <property type="match status" value="1"/>
</dbReference>
<proteinExistence type="predicted"/>
<dbReference type="GO" id="GO:0005576">
    <property type="term" value="C:extracellular region"/>
    <property type="evidence" value="ECO:0007669"/>
    <property type="project" value="InterPro"/>
</dbReference>
<evidence type="ECO:0000313" key="3">
    <source>
        <dbReference type="Proteomes" id="UP000072618"/>
    </source>
</evidence>
<sequence length="338" mass="37561">MPFENINTATSREKFLGIIEKVVAKKSYSAPLLLSKDAVEMNGRSFTVTKSDTTELKDYKRNADNEFDHAQTEERTYTLDQEKYWGRFVDRLDERDSNGEVNVNYVVARQAAEVVAPYLDHLRFDALLGNVSDNVVPASTKGANNPYQAVLDVSEKLDELDVVENRLLFVTPAFYKAIKSEIVNLPQGDTNQTVLYKGYVGQLDTFTVYKVPSKYLKGVQAVATIGGVVVSPIQVDETKYNNNIPGRFGELVEQLLYTGAFVFDFDQKYIISIATSKPEAKVSAQGKLNIRADQWVSGSTYEAGARVQNEGKLFEATKKVTSSSTAPGSDSANWKEIV</sequence>
<gene>
    <name evidence="2" type="ORF">ERS132394_00658</name>
</gene>
<name>A0A0Z8DQH6_STRSU</name>
<accession>A0A0Z8DQH6</accession>
<organism evidence="2 3">
    <name type="scientific">Streptococcus suis</name>
    <dbReference type="NCBI Taxonomy" id="1307"/>
    <lineage>
        <taxon>Bacteria</taxon>
        <taxon>Bacillati</taxon>
        <taxon>Bacillota</taxon>
        <taxon>Bacilli</taxon>
        <taxon>Lactobacillales</taxon>
        <taxon>Streptococcaceae</taxon>
        <taxon>Streptococcus</taxon>
    </lineage>
</organism>
<evidence type="ECO:0000259" key="1">
    <source>
        <dbReference type="SMART" id="SM00495"/>
    </source>
</evidence>
<feature type="domain" description="Chitin-binding type-3" evidence="1">
    <location>
        <begin position="292"/>
        <end position="337"/>
    </location>
</feature>
<dbReference type="RefSeq" id="WP_044672091.1">
    <property type="nucleotide sequence ID" value="NZ_CEFF01000013.1"/>
</dbReference>
<protein>
    <submittedName>
        <fullName evidence="2">Carbohydrate-binding family V/XII</fullName>
    </submittedName>
</protein>